<dbReference type="Proteomes" id="UP000290540">
    <property type="component" value="Unassembled WGS sequence"/>
</dbReference>
<feature type="chain" id="PRO_5020537798" description="Lysine-specific metallo-endopeptidase domain-containing protein" evidence="2">
    <location>
        <begin position="26"/>
        <end position="503"/>
    </location>
</feature>
<feature type="region of interest" description="Disordered" evidence="1">
    <location>
        <begin position="395"/>
        <end position="415"/>
    </location>
</feature>
<evidence type="ECO:0000256" key="1">
    <source>
        <dbReference type="SAM" id="MobiDB-lite"/>
    </source>
</evidence>
<accession>A0A4Q2UYM0</accession>
<evidence type="ECO:0000313" key="3">
    <source>
        <dbReference type="EMBL" id="RYC79571.1"/>
    </source>
</evidence>
<feature type="signal peptide" evidence="2">
    <location>
        <begin position="1"/>
        <end position="25"/>
    </location>
</feature>
<name>A0A4Q2UYM0_FUSOX</name>
<evidence type="ECO:0008006" key="5">
    <source>
        <dbReference type="Google" id="ProtNLM"/>
    </source>
</evidence>
<organism evidence="3 4">
    <name type="scientific">Fusarium oxysporum f. sp. narcissi</name>
    <dbReference type="NCBI Taxonomy" id="451672"/>
    <lineage>
        <taxon>Eukaryota</taxon>
        <taxon>Fungi</taxon>
        <taxon>Dikarya</taxon>
        <taxon>Ascomycota</taxon>
        <taxon>Pezizomycotina</taxon>
        <taxon>Sordariomycetes</taxon>
        <taxon>Hypocreomycetidae</taxon>
        <taxon>Hypocreales</taxon>
        <taxon>Nectriaceae</taxon>
        <taxon>Fusarium</taxon>
        <taxon>Fusarium oxysporum species complex</taxon>
    </lineage>
</organism>
<evidence type="ECO:0000313" key="4">
    <source>
        <dbReference type="Proteomes" id="UP000290540"/>
    </source>
</evidence>
<sequence>MFSFQSFRQAFLLLLALGQVAITACIPESDVDATFEIHEPEVLHPDGKLVVLHSNFTRLESDLLPRWTLTDKRPMQNIINDLARHDLAHIMLQMNVSSKKMARGLEIGVPAMTKFALGLFNRTEADQLSTRNALVPRGWLDDVVGALAEVFVGGLFCAPTASGALRAFLHFASLFRAGNFGSLPITDDQNFFLFPLHGDIATSCPLRVYYNAQRPEGFRSDHVHGTTFNCDIYTYWPFAGFGDDSAFVETTQLILHEATHSVQFRSLGYRLEVYGWNYLYEGCKCLGYKCIPYEIEAYRKDNELDNLLLPTRPGRLFFDVWRRRGLKPLLGFPTSKSNTPFTAAMRSELSFQQGILELDLSNSNTVCFRTFTNAEIQSRSNANCFIQPDCRNRKLKGRMPPPEPSGEGEDPPYKCEQSEVDAHNAACRAADNRWRTIEGGRRFSCADRSSIVTPPARPAPQPSLPRCPPTCNRNGLCGRQNPPPSCDDAPVSRCEEEWAACGL</sequence>
<gene>
    <name evidence="3" type="ORF">BFJ63_vAg17545</name>
</gene>
<comment type="caution">
    <text evidence="3">The sequence shown here is derived from an EMBL/GenBank/DDBJ whole genome shotgun (WGS) entry which is preliminary data.</text>
</comment>
<evidence type="ECO:0000256" key="2">
    <source>
        <dbReference type="SAM" id="SignalP"/>
    </source>
</evidence>
<dbReference type="EMBL" id="MQTW01000593">
    <property type="protein sequence ID" value="RYC79571.1"/>
    <property type="molecule type" value="Genomic_DNA"/>
</dbReference>
<proteinExistence type="predicted"/>
<protein>
    <recommendedName>
        <fullName evidence="5">Lysine-specific metallo-endopeptidase domain-containing protein</fullName>
    </recommendedName>
</protein>
<keyword evidence="2" id="KW-0732">Signal</keyword>
<reference evidence="3 4" key="1">
    <citation type="submission" date="2016-12" db="EMBL/GenBank/DDBJ databases">
        <title>Draft genome sequence of Fusarium oxysporum causing rot on Narcissus.</title>
        <authorList>
            <person name="Armitage A.D."/>
            <person name="Taylor A."/>
            <person name="Clarkson J.P."/>
            <person name="Harrison R.J."/>
            <person name="Jackson A.C."/>
        </authorList>
    </citation>
    <scope>NUCLEOTIDE SEQUENCE [LARGE SCALE GENOMIC DNA]</scope>
    <source>
        <strain evidence="3 4">N139</strain>
    </source>
</reference>
<dbReference type="AlphaFoldDB" id="A0A4Q2UYM0"/>